<dbReference type="Pfam" id="PF24034">
    <property type="entry name" value="DUF7343"/>
    <property type="match status" value="1"/>
</dbReference>
<protein>
    <recommendedName>
        <fullName evidence="2">DUF7343 domain-containing protein</fullName>
    </recommendedName>
</protein>
<feature type="domain" description="DUF7343" evidence="2">
    <location>
        <begin position="79"/>
        <end position="135"/>
    </location>
</feature>
<dbReference type="Gene3D" id="1.10.10.10">
    <property type="entry name" value="Winged helix-like DNA-binding domain superfamily/Winged helix DNA-binding domain"/>
    <property type="match status" value="1"/>
</dbReference>
<evidence type="ECO:0000256" key="1">
    <source>
        <dbReference type="SAM" id="Phobius"/>
    </source>
</evidence>
<dbReference type="InterPro" id="IPR036390">
    <property type="entry name" value="WH_DNA-bd_sf"/>
</dbReference>
<gene>
    <name evidence="3" type="ORF">AKJ51_00350</name>
</gene>
<dbReference type="InterPro" id="IPR055767">
    <property type="entry name" value="DUF7343"/>
</dbReference>
<keyword evidence="1" id="KW-0472">Membrane</keyword>
<evidence type="ECO:0000313" key="4">
    <source>
        <dbReference type="Proteomes" id="UP000070263"/>
    </source>
</evidence>
<comment type="caution">
    <text evidence="3">The sequence shown here is derived from an EMBL/GenBank/DDBJ whole genome shotgun (WGS) entry which is preliminary data.</text>
</comment>
<keyword evidence="1" id="KW-0812">Transmembrane</keyword>
<dbReference type="EMBL" id="LHYE01000002">
    <property type="protein sequence ID" value="KXB07710.1"/>
    <property type="molecule type" value="Genomic_DNA"/>
</dbReference>
<evidence type="ECO:0000313" key="3">
    <source>
        <dbReference type="EMBL" id="KXB07710.1"/>
    </source>
</evidence>
<organism evidence="3 4">
    <name type="scientific">candidate division MSBL1 archaeon SCGC-AAA382A20</name>
    <dbReference type="NCBI Taxonomy" id="1698280"/>
    <lineage>
        <taxon>Archaea</taxon>
        <taxon>Methanobacteriati</taxon>
        <taxon>Methanobacteriota</taxon>
        <taxon>candidate division MSBL1</taxon>
    </lineage>
</organism>
<reference evidence="3 4" key="1">
    <citation type="journal article" date="2016" name="Sci. Rep.">
        <title>Metabolic traits of an uncultured archaeal lineage -MSBL1- from brine pools of the Red Sea.</title>
        <authorList>
            <person name="Mwirichia R."/>
            <person name="Alam I."/>
            <person name="Rashid M."/>
            <person name="Vinu M."/>
            <person name="Ba-Alawi W."/>
            <person name="Anthony Kamau A."/>
            <person name="Kamanda Ngugi D."/>
            <person name="Goker M."/>
            <person name="Klenk H.P."/>
            <person name="Bajic V."/>
            <person name="Stingl U."/>
        </authorList>
    </citation>
    <scope>NUCLEOTIDE SEQUENCE [LARGE SCALE GENOMIC DNA]</scope>
    <source>
        <strain evidence="3">SCGC-AAA382A20</strain>
    </source>
</reference>
<dbReference type="SUPFAM" id="SSF46785">
    <property type="entry name" value="Winged helix' DNA-binding domain"/>
    <property type="match status" value="1"/>
</dbReference>
<evidence type="ECO:0000259" key="2">
    <source>
        <dbReference type="Pfam" id="PF24034"/>
    </source>
</evidence>
<feature type="transmembrane region" description="Helical" evidence="1">
    <location>
        <begin position="41"/>
        <end position="61"/>
    </location>
</feature>
<sequence length="151" mass="17094">MINLRDLAWILVLVIILQLVLGGILYMFIGVEHLSLQSVSLSVLLMVTASTSVAVLLYWIVNRYAKERAVRTAMMAMSEDEEKVLREVLSQGEARQDQLWKELDLSRGKLSALINNLVEKNAIAKERYRRTNLLKPTDEFSSPIGGPDYES</sequence>
<dbReference type="Proteomes" id="UP000070263">
    <property type="component" value="Unassembled WGS sequence"/>
</dbReference>
<name>A0A133VMR4_9EURY</name>
<keyword evidence="1" id="KW-1133">Transmembrane helix</keyword>
<accession>A0A133VMR4</accession>
<dbReference type="InterPro" id="IPR036388">
    <property type="entry name" value="WH-like_DNA-bd_sf"/>
</dbReference>
<keyword evidence="4" id="KW-1185">Reference proteome</keyword>
<feature type="transmembrane region" description="Helical" evidence="1">
    <location>
        <begin position="7"/>
        <end position="29"/>
    </location>
</feature>
<proteinExistence type="predicted"/>
<dbReference type="AlphaFoldDB" id="A0A133VMR4"/>